<dbReference type="NCBIfam" id="TIGR00551">
    <property type="entry name" value="nadB"/>
    <property type="match status" value="1"/>
</dbReference>
<dbReference type="EC" id="1.4.3.16" evidence="4 10"/>
<keyword evidence="7 10" id="KW-0274">FAD</keyword>
<name>A0AAV8U706_9ROSI</name>
<sequence>MISSTAAGSSTLNSRLNIYSVQSWRQPAWISNVMLSGPLHKEFTWLHGENVLQIQRCNFLRYARSENPKSYRGKAASVSSCLKNQSTKYFDFSVIGSGVAGLRYALEVAKHGTVAVITKAEPHESNTNYAQGGVSAVLCPSDSVESHMHDTIVAGAYLCDEETVRVVCTEGPDRIRELITMGAMFDHGEDGNLQLAREGGHSHHRIVHSADMTGREIERALLEAVVNDPNIFVFQHHFAIDLLTSQDGPNTVCLGVDTLNSETLKVVRFISKVTLLASGGAGHIYSSTTNPPVATGDGIAMAHRAQAVISNMEFVQFHPTALADEGLPIKPKKTRENAFLITEAVRGDGGILYNLGMERFMPLYNERAELAPRDVVARGIDDQLKKRNENYVLLDISHKNKEKILSHFPNIASECLKCGLDITRQPIPVVPAAHYMCGGVRAGLQGETNVRGLYVAGEVACTGLHGANRLASNSLLEALVFARRAVKPSIHHLKSSKLDHSASNCWPRPIAPNALGNQAMDDILRTTKKVRKELQLIMWQYVGIVRSTIRLQTAEEKISELENNWERYLFQKGWEQTMVGLEACEMRNLFCCAKLVVSSALARHESRGLHYTIDYPHVEESKRLPTVIFPSSLNCTWSSRQLHKQAIC</sequence>
<evidence type="ECO:0000256" key="6">
    <source>
        <dbReference type="ARBA" id="ARBA00022642"/>
    </source>
</evidence>
<dbReference type="SUPFAM" id="SSF51905">
    <property type="entry name" value="FAD/NAD(P)-binding domain"/>
    <property type="match status" value="1"/>
</dbReference>
<comment type="subcellular location">
    <subcellularLocation>
        <location evidence="10">Plastid</location>
        <location evidence="10">Chloroplast</location>
    </subcellularLocation>
</comment>
<dbReference type="SUPFAM" id="SSF56425">
    <property type="entry name" value="Succinate dehydrogenase/fumarate reductase flavoprotein, catalytic domain"/>
    <property type="match status" value="1"/>
</dbReference>
<comment type="pathway">
    <text evidence="2 10">Cofactor biosynthesis; NAD(+) biosynthesis; iminoaspartate from L-aspartate (oxidase route): step 1/1.</text>
</comment>
<proteinExistence type="inferred from homology"/>
<comment type="catalytic activity">
    <reaction evidence="9 10">
        <text>L-aspartate + O2 = iminosuccinate + H2O2</text>
        <dbReference type="Rhea" id="RHEA:25876"/>
        <dbReference type="ChEBI" id="CHEBI:15379"/>
        <dbReference type="ChEBI" id="CHEBI:16240"/>
        <dbReference type="ChEBI" id="CHEBI:29991"/>
        <dbReference type="ChEBI" id="CHEBI:77875"/>
        <dbReference type="EC" id="1.4.3.16"/>
    </reaction>
</comment>
<dbReference type="GO" id="GO:0009435">
    <property type="term" value="P:NAD+ biosynthetic process"/>
    <property type="evidence" value="ECO:0007669"/>
    <property type="project" value="InterPro"/>
</dbReference>
<dbReference type="Gene3D" id="3.90.700.10">
    <property type="entry name" value="Succinate dehydrogenase/fumarate reductase flavoprotein, catalytic domain"/>
    <property type="match status" value="1"/>
</dbReference>
<dbReference type="GO" id="GO:0008734">
    <property type="term" value="F:L-aspartate oxidase activity"/>
    <property type="evidence" value="ECO:0007669"/>
    <property type="project" value="UniProtKB-UniRule"/>
</dbReference>
<keyword evidence="11" id="KW-0175">Coiled coil</keyword>
<organism evidence="14 15">
    <name type="scientific">Erythroxylum novogranatense</name>
    <dbReference type="NCBI Taxonomy" id="1862640"/>
    <lineage>
        <taxon>Eukaryota</taxon>
        <taxon>Viridiplantae</taxon>
        <taxon>Streptophyta</taxon>
        <taxon>Embryophyta</taxon>
        <taxon>Tracheophyta</taxon>
        <taxon>Spermatophyta</taxon>
        <taxon>Magnoliopsida</taxon>
        <taxon>eudicotyledons</taxon>
        <taxon>Gunneridae</taxon>
        <taxon>Pentapetalae</taxon>
        <taxon>rosids</taxon>
        <taxon>fabids</taxon>
        <taxon>Malpighiales</taxon>
        <taxon>Erythroxylaceae</taxon>
        <taxon>Erythroxylum</taxon>
    </lineage>
</organism>
<dbReference type="Proteomes" id="UP001159364">
    <property type="component" value="Linkage Group LG01"/>
</dbReference>
<dbReference type="InterPro" id="IPR027477">
    <property type="entry name" value="Succ_DH/fumarate_Rdtase_cat_sf"/>
</dbReference>
<evidence type="ECO:0000256" key="10">
    <source>
        <dbReference type="RuleBase" id="RU362049"/>
    </source>
</evidence>
<protein>
    <recommendedName>
        <fullName evidence="4 10">L-aspartate oxidase</fullName>
        <ecNumber evidence="4 10">1.4.3.16</ecNumber>
    </recommendedName>
</protein>
<evidence type="ECO:0000256" key="9">
    <source>
        <dbReference type="ARBA" id="ARBA00050942"/>
    </source>
</evidence>
<evidence type="ECO:0000256" key="11">
    <source>
        <dbReference type="SAM" id="Coils"/>
    </source>
</evidence>
<dbReference type="InterPro" id="IPR005288">
    <property type="entry name" value="NadB"/>
</dbReference>
<gene>
    <name evidence="14" type="ORF">K2173_020106</name>
</gene>
<keyword evidence="8 10" id="KW-0560">Oxidoreductase</keyword>
<dbReference type="Pfam" id="PF00890">
    <property type="entry name" value="FAD_binding_2"/>
    <property type="match status" value="1"/>
</dbReference>
<dbReference type="EMBL" id="JAIWQS010000001">
    <property type="protein sequence ID" value="KAJ8775102.1"/>
    <property type="molecule type" value="Genomic_DNA"/>
</dbReference>
<dbReference type="PRINTS" id="PR00368">
    <property type="entry name" value="FADPNR"/>
</dbReference>
<evidence type="ECO:0000259" key="13">
    <source>
        <dbReference type="Pfam" id="PF02910"/>
    </source>
</evidence>
<evidence type="ECO:0000256" key="8">
    <source>
        <dbReference type="ARBA" id="ARBA00023002"/>
    </source>
</evidence>
<dbReference type="InterPro" id="IPR036188">
    <property type="entry name" value="FAD/NAD-bd_sf"/>
</dbReference>
<feature type="coiled-coil region" evidence="11">
    <location>
        <begin position="544"/>
        <end position="571"/>
    </location>
</feature>
<evidence type="ECO:0000256" key="5">
    <source>
        <dbReference type="ARBA" id="ARBA00022630"/>
    </source>
</evidence>
<comment type="caution">
    <text evidence="14">The sequence shown here is derived from an EMBL/GenBank/DDBJ whole genome shotgun (WGS) entry which is preliminary data.</text>
</comment>
<keyword evidence="5 10" id="KW-0285">Flavoprotein</keyword>
<feature type="domain" description="FAD-dependent oxidoreductase 2 FAD-binding" evidence="12">
    <location>
        <begin position="94"/>
        <end position="475"/>
    </location>
</feature>
<evidence type="ECO:0000256" key="4">
    <source>
        <dbReference type="ARBA" id="ARBA00012173"/>
    </source>
</evidence>
<keyword evidence="15" id="KW-1185">Reference proteome</keyword>
<comment type="function">
    <text evidence="10">Catalyzes the oxidation of L-aspartate to iminoaspartate.</text>
</comment>
<evidence type="ECO:0000259" key="12">
    <source>
        <dbReference type="Pfam" id="PF00890"/>
    </source>
</evidence>
<dbReference type="PANTHER" id="PTHR42716">
    <property type="entry name" value="L-ASPARTATE OXIDASE"/>
    <property type="match status" value="1"/>
</dbReference>
<evidence type="ECO:0000256" key="3">
    <source>
        <dbReference type="ARBA" id="ARBA00008562"/>
    </source>
</evidence>
<evidence type="ECO:0000313" key="15">
    <source>
        <dbReference type="Proteomes" id="UP001159364"/>
    </source>
</evidence>
<dbReference type="InterPro" id="IPR037099">
    <property type="entry name" value="Fum_R/Succ_DH_flav-like_C_sf"/>
</dbReference>
<dbReference type="InterPro" id="IPR015939">
    <property type="entry name" value="Fum_Rdtase/Succ_DH_flav-like_C"/>
</dbReference>
<comment type="similarity">
    <text evidence="3 10">Belongs to the FAD-dependent oxidoreductase 2 family. NadB subfamily.</text>
</comment>
<dbReference type="Pfam" id="PF02910">
    <property type="entry name" value="Succ_DH_flav_C"/>
    <property type="match status" value="1"/>
</dbReference>
<evidence type="ECO:0000256" key="1">
    <source>
        <dbReference type="ARBA" id="ARBA00001974"/>
    </source>
</evidence>
<accession>A0AAV8U706</accession>
<evidence type="ECO:0000256" key="2">
    <source>
        <dbReference type="ARBA" id="ARBA00004950"/>
    </source>
</evidence>
<dbReference type="AlphaFoldDB" id="A0AAV8U706"/>
<dbReference type="Gene3D" id="3.50.50.60">
    <property type="entry name" value="FAD/NAD(P)-binding domain"/>
    <property type="match status" value="1"/>
</dbReference>
<keyword evidence="6 10" id="KW-0662">Pyridine nucleotide biosynthesis</keyword>
<evidence type="ECO:0000256" key="7">
    <source>
        <dbReference type="ARBA" id="ARBA00022827"/>
    </source>
</evidence>
<comment type="cofactor">
    <cofactor evidence="1 10">
        <name>FAD</name>
        <dbReference type="ChEBI" id="CHEBI:57692"/>
    </cofactor>
</comment>
<evidence type="ECO:0000313" key="14">
    <source>
        <dbReference type="EMBL" id="KAJ8775102.1"/>
    </source>
</evidence>
<dbReference type="PANTHER" id="PTHR42716:SF2">
    <property type="entry name" value="L-ASPARTATE OXIDASE, CHLOROPLASTIC"/>
    <property type="match status" value="1"/>
</dbReference>
<dbReference type="SUPFAM" id="SSF46977">
    <property type="entry name" value="Succinate dehydrogenase/fumarate reductase flavoprotein C-terminal domain"/>
    <property type="match status" value="1"/>
</dbReference>
<dbReference type="GO" id="GO:0009507">
    <property type="term" value="C:chloroplast"/>
    <property type="evidence" value="ECO:0007669"/>
    <property type="project" value="UniProtKB-SubCell"/>
</dbReference>
<reference evidence="14 15" key="1">
    <citation type="submission" date="2021-09" db="EMBL/GenBank/DDBJ databases">
        <title>Genomic insights and catalytic innovation underlie evolution of tropane alkaloids biosynthesis.</title>
        <authorList>
            <person name="Wang Y.-J."/>
            <person name="Tian T."/>
            <person name="Huang J.-P."/>
            <person name="Huang S.-X."/>
        </authorList>
    </citation>
    <scope>NUCLEOTIDE SEQUENCE [LARGE SCALE GENOMIC DNA]</scope>
    <source>
        <strain evidence="14">KIB-2018</strain>
        <tissue evidence="14">Leaf</tissue>
    </source>
</reference>
<dbReference type="Gene3D" id="1.20.58.100">
    <property type="entry name" value="Fumarate reductase/succinate dehydrogenase flavoprotein-like, C-terminal domain"/>
    <property type="match status" value="1"/>
</dbReference>
<feature type="domain" description="Fumarate reductase/succinate dehydrogenase flavoprotein-like C-terminal" evidence="13">
    <location>
        <begin position="531"/>
        <end position="619"/>
    </location>
</feature>
<dbReference type="FunFam" id="3.90.700.10:FF:000002">
    <property type="entry name" value="L-aspartate oxidase"/>
    <property type="match status" value="1"/>
</dbReference>
<dbReference type="InterPro" id="IPR003953">
    <property type="entry name" value="FAD-dep_OxRdtase_2_FAD-bd"/>
</dbReference>